<keyword evidence="4" id="KW-1185">Reference proteome</keyword>
<gene>
    <name evidence="3" type="ORF">M427DRAFT_53997</name>
</gene>
<dbReference type="PANTHER" id="PTHR48081">
    <property type="entry name" value="AB HYDROLASE SUPERFAMILY PROTEIN C4A8.06C"/>
    <property type="match status" value="1"/>
</dbReference>
<feature type="domain" description="BD-FAE-like" evidence="2">
    <location>
        <begin position="200"/>
        <end position="397"/>
    </location>
</feature>
<dbReference type="Pfam" id="PF20434">
    <property type="entry name" value="BD-FAE"/>
    <property type="match status" value="1"/>
</dbReference>
<reference evidence="3 4" key="1">
    <citation type="journal article" date="2015" name="Genome Biol. Evol.">
        <title>Phylogenomic analyses indicate that early fungi evolved digesting cell walls of algal ancestors of land plants.</title>
        <authorList>
            <person name="Chang Y."/>
            <person name="Wang S."/>
            <person name="Sekimoto S."/>
            <person name="Aerts A.L."/>
            <person name="Choi C."/>
            <person name="Clum A."/>
            <person name="LaButti K.M."/>
            <person name="Lindquist E.A."/>
            <person name="Yee Ngan C."/>
            <person name="Ohm R.A."/>
            <person name="Salamov A.A."/>
            <person name="Grigoriev I.V."/>
            <person name="Spatafora J.W."/>
            <person name="Berbee M.L."/>
        </authorList>
    </citation>
    <scope>NUCLEOTIDE SEQUENCE [LARGE SCALE GENOMIC DNA]</scope>
    <source>
        <strain evidence="3 4">JEL478</strain>
    </source>
</reference>
<dbReference type="InterPro" id="IPR029058">
    <property type="entry name" value="AB_hydrolase_fold"/>
</dbReference>
<protein>
    <submittedName>
        <fullName evidence="3">Alpha/beta-hydrolase</fullName>
    </submittedName>
</protein>
<dbReference type="SUPFAM" id="SSF53474">
    <property type="entry name" value="alpha/beta-Hydrolases"/>
    <property type="match status" value="1"/>
</dbReference>
<dbReference type="GO" id="GO:0016787">
    <property type="term" value="F:hydrolase activity"/>
    <property type="evidence" value="ECO:0007669"/>
    <property type="project" value="UniProtKB-KW"/>
</dbReference>
<dbReference type="InterPro" id="IPR050300">
    <property type="entry name" value="GDXG_lipolytic_enzyme"/>
</dbReference>
<dbReference type="InterPro" id="IPR049492">
    <property type="entry name" value="BD-FAE-like_dom"/>
</dbReference>
<dbReference type="STRING" id="1344416.A0A139ANU9"/>
<evidence type="ECO:0000256" key="1">
    <source>
        <dbReference type="ARBA" id="ARBA00022801"/>
    </source>
</evidence>
<dbReference type="OMA" id="WIKESIH"/>
<dbReference type="Gene3D" id="3.40.50.1820">
    <property type="entry name" value="alpha/beta hydrolase"/>
    <property type="match status" value="1"/>
</dbReference>
<dbReference type="AlphaFoldDB" id="A0A139ANU9"/>
<name>A0A139ANU9_GONPJ</name>
<evidence type="ECO:0000313" key="3">
    <source>
        <dbReference type="EMBL" id="KXS18165.1"/>
    </source>
</evidence>
<accession>A0A139ANU9</accession>
<sequence length="452" mass="51138">MVFLSIPHLLFSFADSVLLFVTYEGFAFIPRARENRILRGSEWMLGGFVCEYAHFLLLLELQSVFWDFVLVGWASPFFYIATGLSMLNIWFLGPLLSRIIMATNDALPLVKEIVGDDRRVPRIPSNFELMWSHWLYDIVSLVFAGGGQNFYDIVYASPDEIRVTAGDRAWVQKRYSLDVYIPRGTKNISCARNRREGYTNGRPVLIYVHGGAWLFGDKNFPTSTVVTNMVRSGWVVVNMNYRLSRGSSPAIFPDHIVDVKRAIRWVRFNIEKYGGDPRFIAISGGSAGGHLAALAAVTPNRVLFQPGFEDVDTTLHACVPIYPSIDQTDETKTASTPGYVEFWRKVVAGGRWSNDWLKENASPFAIVSGGPKDKPPAPMLVIQGTWDTLVPVMSVRKFVDACKRASIRCFYLELPGVHHGFDILRGPRAHLSSFMTEVFLNEEYRRWKGNTR</sequence>
<evidence type="ECO:0000259" key="2">
    <source>
        <dbReference type="Pfam" id="PF20434"/>
    </source>
</evidence>
<organism evidence="3 4">
    <name type="scientific">Gonapodya prolifera (strain JEL478)</name>
    <name type="common">Monoblepharis prolifera</name>
    <dbReference type="NCBI Taxonomy" id="1344416"/>
    <lineage>
        <taxon>Eukaryota</taxon>
        <taxon>Fungi</taxon>
        <taxon>Fungi incertae sedis</taxon>
        <taxon>Chytridiomycota</taxon>
        <taxon>Chytridiomycota incertae sedis</taxon>
        <taxon>Monoblepharidomycetes</taxon>
        <taxon>Monoblepharidales</taxon>
        <taxon>Gonapodyaceae</taxon>
        <taxon>Gonapodya</taxon>
    </lineage>
</organism>
<dbReference type="PANTHER" id="PTHR48081:SF33">
    <property type="entry name" value="KYNURENINE FORMAMIDASE"/>
    <property type="match status" value="1"/>
</dbReference>
<evidence type="ECO:0000313" key="4">
    <source>
        <dbReference type="Proteomes" id="UP000070544"/>
    </source>
</evidence>
<dbReference type="EMBL" id="KQ965743">
    <property type="protein sequence ID" value="KXS18165.1"/>
    <property type="molecule type" value="Genomic_DNA"/>
</dbReference>
<dbReference type="Proteomes" id="UP000070544">
    <property type="component" value="Unassembled WGS sequence"/>
</dbReference>
<keyword evidence="1 3" id="KW-0378">Hydrolase</keyword>
<proteinExistence type="predicted"/>
<dbReference type="OrthoDB" id="19653at2759"/>